<accession>A0A3L6KWC0</accession>
<dbReference type="Proteomes" id="UP000266743">
    <property type="component" value="Chromosome 11"/>
</dbReference>
<reference evidence="1" key="1">
    <citation type="submission" date="2018-09" db="EMBL/GenBank/DDBJ databases">
        <title>whole genome sequence of T. equiperdum IVM-t1 strain.</title>
        <authorList>
            <person name="Suganuma K."/>
        </authorList>
    </citation>
    <scope>NUCLEOTIDE SEQUENCE [LARGE SCALE GENOMIC DNA]</scope>
    <source>
        <strain evidence="1">IVM-t1</strain>
    </source>
</reference>
<evidence type="ECO:0000313" key="1">
    <source>
        <dbReference type="EMBL" id="RHW68078.1"/>
    </source>
</evidence>
<protein>
    <submittedName>
        <fullName evidence="1">Uncharacterized protein</fullName>
    </submittedName>
</protein>
<proteinExistence type="predicted"/>
<comment type="caution">
    <text evidence="1">The sequence shown here is derived from an EMBL/GenBank/DDBJ whole genome shotgun (WGS) entry which is preliminary data.</text>
</comment>
<organism evidence="1">
    <name type="scientific">Trypanosoma brucei equiperdum</name>
    <dbReference type="NCBI Taxonomy" id="630700"/>
    <lineage>
        <taxon>Eukaryota</taxon>
        <taxon>Discoba</taxon>
        <taxon>Euglenozoa</taxon>
        <taxon>Kinetoplastea</taxon>
        <taxon>Metakinetoplastina</taxon>
        <taxon>Trypanosomatida</taxon>
        <taxon>Trypanosomatidae</taxon>
        <taxon>Trypanosoma</taxon>
    </lineage>
</organism>
<sequence>MSIPEKCVRDALSLQQPNTLFGNWDYYNIIAMPRSGIGWTTPEDPSLLPVLILFVPTRQGRRLPGRIVRCPWWVCTCIATHSSRIEINL</sequence>
<name>A0A3L6KWC0_9TRYP</name>
<dbReference type="EMBL" id="QSBY01000011">
    <property type="protein sequence ID" value="RHW68078.1"/>
    <property type="molecule type" value="Genomic_DNA"/>
</dbReference>
<dbReference type="AlphaFoldDB" id="A0A3L6KWC0"/>
<gene>
    <name evidence="1" type="ORF">DPX39_110074600</name>
</gene>